<feature type="chain" id="PRO_5003174720" description="ShKT domain-containing protein" evidence="2">
    <location>
        <begin position="18"/>
        <end position="253"/>
    </location>
</feature>
<dbReference type="Pfam" id="PF01549">
    <property type="entry name" value="ShK"/>
    <property type="match status" value="4"/>
</dbReference>
<keyword evidence="2" id="KW-0732">Signal</keyword>
<dbReference type="Proteomes" id="UP000008281">
    <property type="component" value="Unassembled WGS sequence"/>
</dbReference>
<keyword evidence="5" id="KW-1185">Reference proteome</keyword>
<dbReference type="EMBL" id="DS268409">
    <property type="protein sequence ID" value="EFO95153.1"/>
    <property type="molecule type" value="Genomic_DNA"/>
</dbReference>
<dbReference type="HOGENOM" id="CLU_098771_0_0_1"/>
<feature type="domain" description="ShKT" evidence="3">
    <location>
        <begin position="212"/>
        <end position="253"/>
    </location>
</feature>
<dbReference type="AlphaFoldDB" id="E3LIW7"/>
<dbReference type="InterPro" id="IPR003582">
    <property type="entry name" value="ShKT_dom"/>
</dbReference>
<evidence type="ECO:0000256" key="1">
    <source>
        <dbReference type="PROSITE-ProRule" id="PRU01005"/>
    </source>
</evidence>
<dbReference type="Gene3D" id="1.10.10.1870">
    <property type="entry name" value="ShTK domain-like"/>
    <property type="match status" value="1"/>
</dbReference>
<feature type="signal peptide" evidence="2">
    <location>
        <begin position="1"/>
        <end position="17"/>
    </location>
</feature>
<evidence type="ECO:0000259" key="3">
    <source>
        <dbReference type="PROSITE" id="PS51670"/>
    </source>
</evidence>
<gene>
    <name evidence="4" type="ORF">CRE_09033</name>
</gene>
<evidence type="ECO:0000256" key="2">
    <source>
        <dbReference type="SAM" id="SignalP"/>
    </source>
</evidence>
<dbReference type="STRING" id="31234.E3LIW7"/>
<sequence>MNFFLASLSIFMEIALAAIVDDFSCAANGVYTSAATACANTISDQACAVFYQESSPNSGFPLPGNSVQRPYKCYSVNANGGAVSADMKKAAISTCPKTCGMCCLTPAYNCPNAPCKFIFRVDQKKINFIVPSMDCNTVTPSQCLSPIWRELIAKNCPAACGFCNDGGCVDGVNDCANDITICTNVVMQDFVNQYCKKTCGRCNGSNPSKPTCTKYPGDSSSACAAWAANGYCTNDFYTDAQRRLYCATTCKIC</sequence>
<proteinExistence type="predicted"/>
<dbReference type="InParanoid" id="E3LIW7"/>
<evidence type="ECO:0000313" key="5">
    <source>
        <dbReference type="Proteomes" id="UP000008281"/>
    </source>
</evidence>
<dbReference type="SMART" id="SM00254">
    <property type="entry name" value="ShKT"/>
    <property type="match status" value="4"/>
</dbReference>
<comment type="caution">
    <text evidence="1">Lacks conserved residue(s) required for the propagation of feature annotation.</text>
</comment>
<organism evidence="5">
    <name type="scientific">Caenorhabditis remanei</name>
    <name type="common">Caenorhabditis vulgaris</name>
    <dbReference type="NCBI Taxonomy" id="31234"/>
    <lineage>
        <taxon>Eukaryota</taxon>
        <taxon>Metazoa</taxon>
        <taxon>Ecdysozoa</taxon>
        <taxon>Nematoda</taxon>
        <taxon>Chromadorea</taxon>
        <taxon>Rhabditida</taxon>
        <taxon>Rhabditina</taxon>
        <taxon>Rhabditomorpha</taxon>
        <taxon>Rhabditoidea</taxon>
        <taxon>Rhabditidae</taxon>
        <taxon>Peloderinae</taxon>
        <taxon>Caenorhabditis</taxon>
    </lineage>
</organism>
<dbReference type="PANTHER" id="PTHR21724:SF104">
    <property type="entry name" value="SHKT DOMAIN-CONTAINING PROTEIN"/>
    <property type="match status" value="1"/>
</dbReference>
<dbReference type="OrthoDB" id="5867083at2759"/>
<reference evidence="4" key="1">
    <citation type="submission" date="2007-07" db="EMBL/GenBank/DDBJ databases">
        <title>PCAP assembly of the Caenorhabditis remanei genome.</title>
        <authorList>
            <consortium name="The Caenorhabditis remanei Sequencing Consortium"/>
            <person name="Wilson R.K."/>
        </authorList>
    </citation>
    <scope>NUCLEOTIDE SEQUENCE [LARGE SCALE GENOMIC DNA]</scope>
    <source>
        <strain evidence="4">PB4641</strain>
    </source>
</reference>
<dbReference type="eggNOG" id="ENOG502TGZV">
    <property type="taxonomic scope" value="Eukaryota"/>
</dbReference>
<protein>
    <recommendedName>
        <fullName evidence="3">ShKT domain-containing protein</fullName>
    </recommendedName>
</protein>
<dbReference type="Gene3D" id="1.10.10.1940">
    <property type="match status" value="2"/>
</dbReference>
<dbReference type="OMA" id="DITICTN"/>
<evidence type="ECO:0000313" key="4">
    <source>
        <dbReference type="EMBL" id="EFO95153.1"/>
    </source>
</evidence>
<name>E3LIW7_CAERE</name>
<dbReference type="PANTHER" id="PTHR21724">
    <property type="entry name" value="SHKT DOMAIN-CONTAINING PROTEIN"/>
    <property type="match status" value="1"/>
</dbReference>
<dbReference type="PROSITE" id="PS51670">
    <property type="entry name" value="SHKT"/>
    <property type="match status" value="1"/>
</dbReference>
<accession>E3LIW7</accession>